<dbReference type="InterPro" id="IPR042229">
    <property type="entry name" value="Listeria/Bacterioides_rpt_sf"/>
</dbReference>
<dbReference type="AlphaFoldDB" id="A0AAW6XZI1"/>
<sequence>KAPAALQNQPIGSVITNLPSLSDPRAQFQGWYFDQGFTKPVGNSFTLADDTVLFAKWNVKKTTVARAGTPSKAPF</sequence>
<dbReference type="RefSeq" id="WP_285312459.1">
    <property type="nucleotide sequence ID" value="NZ_JASOIH010000727.1"/>
</dbReference>
<evidence type="ECO:0000313" key="1">
    <source>
        <dbReference type="EMBL" id="MDK6900928.1"/>
    </source>
</evidence>
<feature type="non-terminal residue" evidence="1">
    <location>
        <position position="75"/>
    </location>
</feature>
<proteinExistence type="predicted"/>
<feature type="non-terminal residue" evidence="1">
    <location>
        <position position="1"/>
    </location>
</feature>
<comment type="caution">
    <text evidence="1">The sequence shown here is derived from an EMBL/GenBank/DDBJ whole genome shotgun (WGS) entry which is preliminary data.</text>
</comment>
<accession>A0AAW6XZI1</accession>
<organism evidence="1 2">
    <name type="scientific">Streptococcus agalactiae</name>
    <dbReference type="NCBI Taxonomy" id="1311"/>
    <lineage>
        <taxon>Bacteria</taxon>
        <taxon>Bacillati</taxon>
        <taxon>Bacillota</taxon>
        <taxon>Bacilli</taxon>
        <taxon>Lactobacillales</taxon>
        <taxon>Streptococcaceae</taxon>
        <taxon>Streptococcus</taxon>
    </lineage>
</organism>
<dbReference type="EMBL" id="JASOIH010000727">
    <property type="protein sequence ID" value="MDK6900928.1"/>
    <property type="molecule type" value="Genomic_DNA"/>
</dbReference>
<dbReference type="Proteomes" id="UP001230629">
    <property type="component" value="Unassembled WGS sequence"/>
</dbReference>
<name>A0AAW6XZI1_STRAG</name>
<evidence type="ECO:0000313" key="2">
    <source>
        <dbReference type="Proteomes" id="UP001230629"/>
    </source>
</evidence>
<dbReference type="Gene3D" id="2.60.40.4270">
    <property type="entry name" value="Listeria-Bacteroides repeat domain"/>
    <property type="match status" value="1"/>
</dbReference>
<protein>
    <submittedName>
        <fullName evidence="1">Uncharacterized protein</fullName>
    </submittedName>
</protein>
<reference evidence="1" key="1">
    <citation type="submission" date="2023-05" db="EMBL/GenBank/DDBJ databases">
        <title>Cataloging the Phylogenetic Diversity of Human Bladder Bacteria.</title>
        <authorList>
            <person name="Du J."/>
        </authorList>
    </citation>
    <scope>NUCLEOTIDE SEQUENCE</scope>
    <source>
        <strain evidence="1">UMB8703</strain>
    </source>
</reference>
<gene>
    <name evidence="1" type="ORF">QP229_13315</name>
</gene>